<keyword evidence="2" id="KW-0732">Signal</keyword>
<evidence type="ECO:0008006" key="5">
    <source>
        <dbReference type="Google" id="ProtNLM"/>
    </source>
</evidence>
<dbReference type="EMBL" id="VSRR010013796">
    <property type="protein sequence ID" value="MPC56241.1"/>
    <property type="molecule type" value="Genomic_DNA"/>
</dbReference>
<sequence>MAQVPPVLVHLPQLLFLHLCLCVDVYAAVSTLSFSIPEVAVACCVTAGFRNTDTVQIPKDTNAKTPRHVTHKSESHEVHVFSVPLLVYLSISWQAHVPLYHRGLLCILVVYGCVRKQGKEEEDVEEEDEVEEEERRSKRKGTEKEGNGGNDVALGRHMGNKKTFGGRLKIIT</sequence>
<gene>
    <name evidence="3" type="ORF">E2C01_050194</name>
</gene>
<keyword evidence="4" id="KW-1185">Reference proteome</keyword>
<feature type="chain" id="PRO_5022810250" description="Secreted protein" evidence="2">
    <location>
        <begin position="28"/>
        <end position="172"/>
    </location>
</feature>
<dbReference type="Proteomes" id="UP000324222">
    <property type="component" value="Unassembled WGS sequence"/>
</dbReference>
<evidence type="ECO:0000256" key="2">
    <source>
        <dbReference type="SAM" id="SignalP"/>
    </source>
</evidence>
<accession>A0A5B7G8C3</accession>
<feature type="compositionally biased region" description="Basic and acidic residues" evidence="1">
    <location>
        <begin position="133"/>
        <end position="146"/>
    </location>
</feature>
<comment type="caution">
    <text evidence="3">The sequence shown here is derived from an EMBL/GenBank/DDBJ whole genome shotgun (WGS) entry which is preliminary data.</text>
</comment>
<protein>
    <recommendedName>
        <fullName evidence="5">Secreted protein</fullName>
    </recommendedName>
</protein>
<evidence type="ECO:0000256" key="1">
    <source>
        <dbReference type="SAM" id="MobiDB-lite"/>
    </source>
</evidence>
<feature type="compositionally biased region" description="Acidic residues" evidence="1">
    <location>
        <begin position="121"/>
        <end position="132"/>
    </location>
</feature>
<evidence type="ECO:0000313" key="4">
    <source>
        <dbReference type="Proteomes" id="UP000324222"/>
    </source>
</evidence>
<organism evidence="3 4">
    <name type="scientific">Portunus trituberculatus</name>
    <name type="common">Swimming crab</name>
    <name type="synonym">Neptunus trituberculatus</name>
    <dbReference type="NCBI Taxonomy" id="210409"/>
    <lineage>
        <taxon>Eukaryota</taxon>
        <taxon>Metazoa</taxon>
        <taxon>Ecdysozoa</taxon>
        <taxon>Arthropoda</taxon>
        <taxon>Crustacea</taxon>
        <taxon>Multicrustacea</taxon>
        <taxon>Malacostraca</taxon>
        <taxon>Eumalacostraca</taxon>
        <taxon>Eucarida</taxon>
        <taxon>Decapoda</taxon>
        <taxon>Pleocyemata</taxon>
        <taxon>Brachyura</taxon>
        <taxon>Eubrachyura</taxon>
        <taxon>Portunoidea</taxon>
        <taxon>Portunidae</taxon>
        <taxon>Portuninae</taxon>
        <taxon>Portunus</taxon>
    </lineage>
</organism>
<reference evidence="3 4" key="1">
    <citation type="submission" date="2019-05" db="EMBL/GenBank/DDBJ databases">
        <title>Another draft genome of Portunus trituberculatus and its Hox gene families provides insights of decapod evolution.</title>
        <authorList>
            <person name="Jeong J.-H."/>
            <person name="Song I."/>
            <person name="Kim S."/>
            <person name="Choi T."/>
            <person name="Kim D."/>
            <person name="Ryu S."/>
            <person name="Kim W."/>
        </authorList>
    </citation>
    <scope>NUCLEOTIDE SEQUENCE [LARGE SCALE GENOMIC DNA]</scope>
    <source>
        <tissue evidence="3">Muscle</tissue>
    </source>
</reference>
<dbReference type="AlphaFoldDB" id="A0A5B7G8C3"/>
<name>A0A5B7G8C3_PORTR</name>
<evidence type="ECO:0000313" key="3">
    <source>
        <dbReference type="EMBL" id="MPC56241.1"/>
    </source>
</evidence>
<proteinExistence type="predicted"/>
<feature type="signal peptide" evidence="2">
    <location>
        <begin position="1"/>
        <end position="27"/>
    </location>
</feature>
<feature type="region of interest" description="Disordered" evidence="1">
    <location>
        <begin position="121"/>
        <end position="172"/>
    </location>
</feature>